<proteinExistence type="predicted"/>
<evidence type="ECO:0000313" key="2">
    <source>
        <dbReference type="Proteomes" id="UP000299102"/>
    </source>
</evidence>
<accession>A0A4C1YAX1</accession>
<gene>
    <name evidence="1" type="ORF">EVAR_49649_1</name>
</gene>
<organism evidence="1 2">
    <name type="scientific">Eumeta variegata</name>
    <name type="common">Bagworm moth</name>
    <name type="synonym">Eumeta japonica</name>
    <dbReference type="NCBI Taxonomy" id="151549"/>
    <lineage>
        <taxon>Eukaryota</taxon>
        <taxon>Metazoa</taxon>
        <taxon>Ecdysozoa</taxon>
        <taxon>Arthropoda</taxon>
        <taxon>Hexapoda</taxon>
        <taxon>Insecta</taxon>
        <taxon>Pterygota</taxon>
        <taxon>Neoptera</taxon>
        <taxon>Endopterygota</taxon>
        <taxon>Lepidoptera</taxon>
        <taxon>Glossata</taxon>
        <taxon>Ditrysia</taxon>
        <taxon>Tineoidea</taxon>
        <taxon>Psychidae</taxon>
        <taxon>Oiketicinae</taxon>
        <taxon>Eumeta</taxon>
    </lineage>
</organism>
<dbReference type="Proteomes" id="UP000299102">
    <property type="component" value="Unassembled WGS sequence"/>
</dbReference>
<sequence length="168" mass="18526">MIYCAGITLPDPSFFNPAFLLTPLHRFRDELHSGKVSVSHVLPTTAARRPQLLVEDSGTDEFVVRAARHHNAQAVPRLLLTGDLTETRSLYKPCQKWKAVPVLEAVMLKRSSIQGKSFSSTRPRLTSANLLTQVRLVIGRWCGSYRITTDPVASPPSSAATFLGAEKD</sequence>
<comment type="caution">
    <text evidence="1">The sequence shown here is derived from an EMBL/GenBank/DDBJ whole genome shotgun (WGS) entry which is preliminary data.</text>
</comment>
<protein>
    <submittedName>
        <fullName evidence="1">Uncharacterized protein</fullName>
    </submittedName>
</protein>
<dbReference type="AlphaFoldDB" id="A0A4C1YAX1"/>
<dbReference type="EMBL" id="BGZK01001132">
    <property type="protein sequence ID" value="GBP72084.1"/>
    <property type="molecule type" value="Genomic_DNA"/>
</dbReference>
<reference evidence="1 2" key="1">
    <citation type="journal article" date="2019" name="Commun. Biol.">
        <title>The bagworm genome reveals a unique fibroin gene that provides high tensile strength.</title>
        <authorList>
            <person name="Kono N."/>
            <person name="Nakamura H."/>
            <person name="Ohtoshi R."/>
            <person name="Tomita M."/>
            <person name="Numata K."/>
            <person name="Arakawa K."/>
        </authorList>
    </citation>
    <scope>NUCLEOTIDE SEQUENCE [LARGE SCALE GENOMIC DNA]</scope>
</reference>
<evidence type="ECO:0000313" key="1">
    <source>
        <dbReference type="EMBL" id="GBP72084.1"/>
    </source>
</evidence>
<keyword evidence="2" id="KW-1185">Reference proteome</keyword>
<name>A0A4C1YAX1_EUMVA</name>